<protein>
    <submittedName>
        <fullName evidence="1">Uncharacterized protein</fullName>
    </submittedName>
</protein>
<dbReference type="AlphaFoldDB" id="A0A2N6NC06"/>
<reference evidence="1 2" key="1">
    <citation type="journal article" date="2016" name="Appl. Microbiol. Biotechnol.">
        <title>Characterization of T-DNA insertion mutants with decreased virulence in the entomopathogenic fungus Beauveria bassiana JEF-007.</title>
        <authorList>
            <person name="Kim S."/>
            <person name="Lee S.J."/>
            <person name="Nai Y.S."/>
            <person name="Yu J.S."/>
            <person name="Lee M.R."/>
            <person name="Yang Y.T."/>
            <person name="Kim J.S."/>
        </authorList>
    </citation>
    <scope>NUCLEOTIDE SEQUENCE [LARGE SCALE GENOMIC DNA]</scope>
    <source>
        <strain evidence="1 2">JEF-007</strain>
    </source>
</reference>
<sequence>MNADAAIDVSFLVAETSKAPFRGIFTALSRKASRYGTASDTWSSRIVPTLPTLPASCVT</sequence>
<gene>
    <name evidence="1" type="ORF">BM221_009654</name>
</gene>
<comment type="caution">
    <text evidence="1">The sequence shown here is derived from an EMBL/GenBank/DDBJ whole genome shotgun (WGS) entry which is preliminary data.</text>
</comment>
<evidence type="ECO:0000313" key="2">
    <source>
        <dbReference type="Proteomes" id="UP000235728"/>
    </source>
</evidence>
<proteinExistence type="predicted"/>
<evidence type="ECO:0000313" key="1">
    <source>
        <dbReference type="EMBL" id="PMB64810.1"/>
    </source>
</evidence>
<name>A0A2N6NC06_BEABA</name>
<accession>A0A2N6NC06</accession>
<dbReference type="EMBL" id="MRVG01000012">
    <property type="protein sequence ID" value="PMB64810.1"/>
    <property type="molecule type" value="Genomic_DNA"/>
</dbReference>
<dbReference type="Proteomes" id="UP000235728">
    <property type="component" value="Unassembled WGS sequence"/>
</dbReference>
<organism evidence="1 2">
    <name type="scientific">Beauveria bassiana</name>
    <name type="common">White muscardine disease fungus</name>
    <name type="synonym">Tritirachium shiotae</name>
    <dbReference type="NCBI Taxonomy" id="176275"/>
    <lineage>
        <taxon>Eukaryota</taxon>
        <taxon>Fungi</taxon>
        <taxon>Dikarya</taxon>
        <taxon>Ascomycota</taxon>
        <taxon>Pezizomycotina</taxon>
        <taxon>Sordariomycetes</taxon>
        <taxon>Hypocreomycetidae</taxon>
        <taxon>Hypocreales</taxon>
        <taxon>Cordycipitaceae</taxon>
        <taxon>Beauveria</taxon>
    </lineage>
</organism>